<dbReference type="InterPro" id="IPR000253">
    <property type="entry name" value="FHA_dom"/>
</dbReference>
<feature type="compositionally biased region" description="Pro residues" evidence="2">
    <location>
        <begin position="231"/>
        <end position="250"/>
    </location>
</feature>
<dbReference type="Proteomes" id="UP000831963">
    <property type="component" value="Chromosome"/>
</dbReference>
<dbReference type="InterPro" id="IPR008984">
    <property type="entry name" value="SMAD_FHA_dom_sf"/>
</dbReference>
<sequence length="470" mass="47394">MQTIYRPGQWNLIVIPGALVALPPDAPTEVVSTLWERLPAHKTLATVVDVLTTQAGGSFTALPPFVAAVAEGADVRIALRGGVAARVTAADGAHELSGAEVTTWSERFIGGATRIEITVETVEGDAGLPVHTGIVRAAAVSADLESDDAAPLTGALGPAPVVVATHEGASATALAAAPVPLALFGGAALGGAALGADAAVSTPLVGAVPVPPVVSPPVVTPPPVPSAVTPPAAPPVPDAPVPDAPVAEPPVAPVTEEIPEQSSDSAPLPVIEDATLVPTEDTITPDDDDIFDQLFGATVHTAPAPADAPLVPPLPAQGDHDGATISAAELRALRQQPASADETPTAVLPVAGASDGPTIGRLRVSSGQVVELDRTVIIGRRPRSTRASGASLPHLIAVESPQQDISRSHLEVRPEGDTVVVIDLHTTNGSTLLRPGADPVRLHPGEQTLVLTGDVVDLGDGITVAFEDLP</sequence>
<dbReference type="Gene3D" id="2.60.200.20">
    <property type="match status" value="1"/>
</dbReference>
<dbReference type="Pfam" id="PF00498">
    <property type="entry name" value="FHA"/>
    <property type="match status" value="1"/>
</dbReference>
<dbReference type="PROSITE" id="PS50006">
    <property type="entry name" value="FHA_DOMAIN"/>
    <property type="match status" value="1"/>
</dbReference>
<dbReference type="CDD" id="cd00060">
    <property type="entry name" value="FHA"/>
    <property type="match status" value="1"/>
</dbReference>
<evidence type="ECO:0000259" key="3">
    <source>
        <dbReference type="PROSITE" id="PS50006"/>
    </source>
</evidence>
<keyword evidence="1" id="KW-0597">Phosphoprotein</keyword>
<organism evidence="4 5">
    <name type="scientific">Microbacterium galbinum</name>
    <dbReference type="NCBI Taxonomy" id="2851646"/>
    <lineage>
        <taxon>Bacteria</taxon>
        <taxon>Bacillati</taxon>
        <taxon>Actinomycetota</taxon>
        <taxon>Actinomycetes</taxon>
        <taxon>Micrococcales</taxon>
        <taxon>Microbacteriaceae</taxon>
        <taxon>Microbacterium</taxon>
    </lineage>
</organism>
<proteinExistence type="predicted"/>
<evidence type="ECO:0000313" key="5">
    <source>
        <dbReference type="Proteomes" id="UP000831963"/>
    </source>
</evidence>
<evidence type="ECO:0000256" key="1">
    <source>
        <dbReference type="ARBA" id="ARBA00022553"/>
    </source>
</evidence>
<dbReference type="SUPFAM" id="SSF49879">
    <property type="entry name" value="SMAD/FHA domain"/>
    <property type="match status" value="1"/>
</dbReference>
<evidence type="ECO:0000256" key="2">
    <source>
        <dbReference type="SAM" id="MobiDB-lite"/>
    </source>
</evidence>
<name>A0ABY4IP86_9MICO</name>
<keyword evidence="5" id="KW-1185">Reference proteome</keyword>
<accession>A0ABY4IP86</accession>
<reference evidence="4 5" key="1">
    <citation type="submission" date="2021-06" db="EMBL/GenBank/DDBJ databases">
        <title>Genome-based taxonomic framework of Microbacterium strains isolated from marine environment, the description of four new species and reclassification of four preexisting species.</title>
        <authorList>
            <person name="Lee S.D."/>
            <person name="Kim S.-M."/>
            <person name="Byeon Y.-S."/>
            <person name="Yang H.L."/>
            <person name="Kim I.S."/>
        </authorList>
    </citation>
    <scope>NUCLEOTIDE SEQUENCE [LARGE SCALE GENOMIC DNA]</scope>
    <source>
        <strain evidence="4 5">SSW1-36</strain>
    </source>
</reference>
<feature type="region of interest" description="Disordered" evidence="2">
    <location>
        <begin position="222"/>
        <end position="250"/>
    </location>
</feature>
<evidence type="ECO:0000313" key="4">
    <source>
        <dbReference type="EMBL" id="UPL14625.1"/>
    </source>
</evidence>
<protein>
    <submittedName>
        <fullName evidence="4">FHA domain-containing protein</fullName>
    </submittedName>
</protein>
<feature type="domain" description="FHA" evidence="3">
    <location>
        <begin position="376"/>
        <end position="432"/>
    </location>
</feature>
<gene>
    <name evidence="4" type="ORF">KV396_09105</name>
</gene>
<dbReference type="RefSeq" id="WP_247955511.1">
    <property type="nucleotide sequence ID" value="NZ_CP078077.1"/>
</dbReference>
<dbReference type="EMBL" id="CP078077">
    <property type="protein sequence ID" value="UPL14625.1"/>
    <property type="molecule type" value="Genomic_DNA"/>
</dbReference>